<feature type="region of interest" description="Disordered" evidence="1">
    <location>
        <begin position="235"/>
        <end position="283"/>
    </location>
</feature>
<evidence type="ECO:0000313" key="3">
    <source>
        <dbReference type="Proteomes" id="UP001456524"/>
    </source>
</evidence>
<sequence length="406" mass="44531">MSNSRDETGKVEVLPAVYQPSIFDTRADMRIGAAITAANRLLWAGGFQRSIIEAVWMLHCDLRPVLRVGGRSSTIGKIDYCSNLLIRTLGTWAGRNRALSEDISKVNLGTLRAIAQASSEGCNHAIFELKKIMPTLPSIGGCAQNVATISAFQFYYAEEVDFNYMPAASTPEEVRHLVPAERLMRTLLLQLRDGFNEVKATAKVLLDDATSVWQEFGSQAMGPKFPFELIPINHPAVTSQSPNPEHQAEASVERKRDKAKKKLGAIFKGKGKEKGEDESTSPMQISAPFNAQHLVGLTKPGTHPALDCLPTLSLDELQARQKQIDQQFASSRQDSGAGREEQQQAPTRRQQADNAAATDFAAAGSRLADAMAGSTLDDDDDDVELDPQRRKSWWRKKALADLEGGR</sequence>
<organism evidence="2 3">
    <name type="scientific">Phyllosticta citrichinensis</name>
    <dbReference type="NCBI Taxonomy" id="1130410"/>
    <lineage>
        <taxon>Eukaryota</taxon>
        <taxon>Fungi</taxon>
        <taxon>Dikarya</taxon>
        <taxon>Ascomycota</taxon>
        <taxon>Pezizomycotina</taxon>
        <taxon>Dothideomycetes</taxon>
        <taxon>Dothideomycetes incertae sedis</taxon>
        <taxon>Botryosphaeriales</taxon>
        <taxon>Phyllostictaceae</taxon>
        <taxon>Phyllosticta</taxon>
    </lineage>
</organism>
<accession>A0ABR1XVX6</accession>
<evidence type="ECO:0000256" key="1">
    <source>
        <dbReference type="SAM" id="MobiDB-lite"/>
    </source>
</evidence>
<gene>
    <name evidence="2" type="ORF">IWX90DRAFT_485339</name>
</gene>
<dbReference type="EMBL" id="JBBWUH010000004">
    <property type="protein sequence ID" value="KAK8169383.1"/>
    <property type="molecule type" value="Genomic_DNA"/>
</dbReference>
<dbReference type="Proteomes" id="UP001456524">
    <property type="component" value="Unassembled WGS sequence"/>
</dbReference>
<feature type="compositionally biased region" description="Polar residues" evidence="1">
    <location>
        <begin position="324"/>
        <end position="334"/>
    </location>
</feature>
<proteinExistence type="predicted"/>
<keyword evidence="3" id="KW-1185">Reference proteome</keyword>
<comment type="caution">
    <text evidence="2">The sequence shown here is derived from an EMBL/GenBank/DDBJ whole genome shotgun (WGS) entry which is preliminary data.</text>
</comment>
<feature type="compositionally biased region" description="Basic and acidic residues" evidence="1">
    <location>
        <begin position="246"/>
        <end position="256"/>
    </location>
</feature>
<feature type="compositionally biased region" description="Acidic residues" evidence="1">
    <location>
        <begin position="376"/>
        <end position="385"/>
    </location>
</feature>
<feature type="compositionally biased region" description="Low complexity" evidence="1">
    <location>
        <begin position="352"/>
        <end position="363"/>
    </location>
</feature>
<evidence type="ECO:0000313" key="2">
    <source>
        <dbReference type="EMBL" id="KAK8169383.1"/>
    </source>
</evidence>
<reference evidence="2 3" key="1">
    <citation type="journal article" date="2022" name="G3 (Bethesda)">
        <title>Enemy or ally: a genomic approach to elucidate the lifestyle of Phyllosticta citrichinaensis.</title>
        <authorList>
            <person name="Buijs V.A."/>
            <person name="Groenewald J.Z."/>
            <person name="Haridas S."/>
            <person name="LaButti K.M."/>
            <person name="Lipzen A."/>
            <person name="Martin F.M."/>
            <person name="Barry K."/>
            <person name="Grigoriev I.V."/>
            <person name="Crous P.W."/>
            <person name="Seidl M.F."/>
        </authorList>
    </citation>
    <scope>NUCLEOTIDE SEQUENCE [LARGE SCALE GENOMIC DNA]</scope>
    <source>
        <strain evidence="2 3">CBS 129764</strain>
    </source>
</reference>
<protein>
    <submittedName>
        <fullName evidence="2">Uncharacterized protein</fullName>
    </submittedName>
</protein>
<name>A0ABR1XVX6_9PEZI</name>
<feature type="region of interest" description="Disordered" evidence="1">
    <location>
        <begin position="323"/>
        <end position="406"/>
    </location>
</feature>